<protein>
    <recommendedName>
        <fullName evidence="4">Gliding motility protein</fullName>
    </recommendedName>
</protein>
<proteinExistence type="predicted"/>
<feature type="compositionally biased region" description="Basic and acidic residues" evidence="1">
    <location>
        <begin position="77"/>
        <end position="89"/>
    </location>
</feature>
<gene>
    <name evidence="2" type="ORF">ACFQGO_23870</name>
</gene>
<comment type="caution">
    <text evidence="2">The sequence shown here is derived from an EMBL/GenBank/DDBJ whole genome shotgun (WGS) entry which is preliminary data.</text>
</comment>
<reference evidence="3" key="1">
    <citation type="journal article" date="2019" name="Int. J. Syst. Evol. Microbiol.">
        <title>The Global Catalogue of Microorganisms (GCM) 10K type strain sequencing project: providing services to taxonomists for standard genome sequencing and annotation.</title>
        <authorList>
            <consortium name="The Broad Institute Genomics Platform"/>
            <consortium name="The Broad Institute Genome Sequencing Center for Infectious Disease"/>
            <person name="Wu L."/>
            <person name="Ma J."/>
        </authorList>
    </citation>
    <scope>NUCLEOTIDE SEQUENCE [LARGE SCALE GENOMIC DNA]</scope>
    <source>
        <strain evidence="3">JCM 9918</strain>
    </source>
</reference>
<keyword evidence="3" id="KW-1185">Reference proteome</keyword>
<accession>A0ABW1BBU7</accession>
<evidence type="ECO:0008006" key="4">
    <source>
        <dbReference type="Google" id="ProtNLM"/>
    </source>
</evidence>
<dbReference type="Proteomes" id="UP001596112">
    <property type="component" value="Unassembled WGS sequence"/>
</dbReference>
<name>A0ABW1BBU7_9ACTN</name>
<feature type="region of interest" description="Disordered" evidence="1">
    <location>
        <begin position="1"/>
        <end position="89"/>
    </location>
</feature>
<feature type="compositionally biased region" description="Basic and acidic residues" evidence="1">
    <location>
        <begin position="35"/>
        <end position="57"/>
    </location>
</feature>
<dbReference type="RefSeq" id="WP_272170567.1">
    <property type="nucleotide sequence ID" value="NZ_JAQOSL010000019.1"/>
</dbReference>
<evidence type="ECO:0000256" key="1">
    <source>
        <dbReference type="SAM" id="MobiDB-lite"/>
    </source>
</evidence>
<evidence type="ECO:0000313" key="2">
    <source>
        <dbReference type="EMBL" id="MFC5810497.1"/>
    </source>
</evidence>
<organism evidence="2 3">
    <name type="scientific">Streptomyces heilongjiangensis</name>
    <dbReference type="NCBI Taxonomy" id="945052"/>
    <lineage>
        <taxon>Bacteria</taxon>
        <taxon>Bacillati</taxon>
        <taxon>Actinomycetota</taxon>
        <taxon>Actinomycetes</taxon>
        <taxon>Kitasatosporales</taxon>
        <taxon>Streptomycetaceae</taxon>
        <taxon>Streptomyces</taxon>
    </lineage>
</organism>
<sequence length="89" mass="9264">MGVFSLFRRKTKGSEEAAEATPAVTIEAGTEEADEAKGPAEAARPEADTESEAKDVVAEVADEADDVEIPQQQTAEKAADNEAGEGART</sequence>
<dbReference type="EMBL" id="JBHSNZ010000017">
    <property type="protein sequence ID" value="MFC5810497.1"/>
    <property type="molecule type" value="Genomic_DNA"/>
</dbReference>
<evidence type="ECO:0000313" key="3">
    <source>
        <dbReference type="Proteomes" id="UP001596112"/>
    </source>
</evidence>